<keyword evidence="2" id="KW-1185">Reference proteome</keyword>
<reference evidence="1 2" key="1">
    <citation type="submission" date="2019-01" db="EMBL/GenBank/DDBJ databases">
        <title>Draft genome sequences of the type strains of six Macrococcus species.</title>
        <authorList>
            <person name="Mazhar S."/>
            <person name="Altermann E."/>
            <person name="Hill C."/>
            <person name="Mcauliffe O."/>
        </authorList>
    </citation>
    <scope>NUCLEOTIDE SEQUENCE [LARGE SCALE GENOMIC DNA]</scope>
    <source>
        <strain evidence="1 2">CCM4815</strain>
    </source>
</reference>
<dbReference type="RefSeq" id="WP_133444671.1">
    <property type="nucleotide sequence ID" value="NZ_SCWB01000029.1"/>
</dbReference>
<gene>
    <name evidence="1" type="ORF">ERX29_10710</name>
</gene>
<organism evidence="1 2">
    <name type="scientific">Macrococcus lamae</name>
    <dbReference type="NCBI Taxonomy" id="198484"/>
    <lineage>
        <taxon>Bacteria</taxon>
        <taxon>Bacillati</taxon>
        <taxon>Bacillota</taxon>
        <taxon>Bacilli</taxon>
        <taxon>Bacillales</taxon>
        <taxon>Staphylococcaceae</taxon>
        <taxon>Macrococcus</taxon>
    </lineage>
</organism>
<comment type="caution">
    <text evidence="1">The sequence shown here is derived from an EMBL/GenBank/DDBJ whole genome shotgun (WGS) entry which is preliminary data.</text>
</comment>
<proteinExistence type="predicted"/>
<dbReference type="OrthoDB" id="7944398at2"/>
<evidence type="ECO:0008006" key="3">
    <source>
        <dbReference type="Google" id="ProtNLM"/>
    </source>
</evidence>
<sequence length="195" mass="22172">MDKGFVWNGDNKPYIDEIHIEKVNHITVGCFGGNSSAGQYKNEDGCLIWSNLDYDWELAAIFDGHNTYESVTLVLNEISANQSTIETMQNHRSFYEWVGQINTFDQEVPCFSSGIKELRNGDNLIFLTTDGLTECLNTNYSDSLNIYNSLDKENLTSSIYNLLNDIKENNVRDSTTIICWNVSNEYPSTYASNQN</sequence>
<evidence type="ECO:0000313" key="2">
    <source>
        <dbReference type="Proteomes" id="UP000294802"/>
    </source>
</evidence>
<name>A0A4R6BSJ2_9STAP</name>
<accession>A0A4R6BSJ2</accession>
<protein>
    <recommendedName>
        <fullName evidence="3">Protein phosphatase 2C domain-containing protein</fullName>
    </recommendedName>
</protein>
<dbReference type="EMBL" id="SCWB01000029">
    <property type="protein sequence ID" value="TDM05142.1"/>
    <property type="molecule type" value="Genomic_DNA"/>
</dbReference>
<evidence type="ECO:0000313" key="1">
    <source>
        <dbReference type="EMBL" id="TDM05142.1"/>
    </source>
</evidence>
<dbReference type="Proteomes" id="UP000294802">
    <property type="component" value="Unassembled WGS sequence"/>
</dbReference>
<dbReference type="AlphaFoldDB" id="A0A4R6BSJ2"/>